<dbReference type="KEGG" id="tsph:KIH39_16280"/>
<feature type="transmembrane region" description="Helical" evidence="1">
    <location>
        <begin position="42"/>
        <end position="60"/>
    </location>
</feature>
<dbReference type="Proteomes" id="UP000676194">
    <property type="component" value="Chromosome"/>
</dbReference>
<evidence type="ECO:0000313" key="2">
    <source>
        <dbReference type="EMBL" id="QVL30406.1"/>
    </source>
</evidence>
<dbReference type="EMBL" id="CP074694">
    <property type="protein sequence ID" value="QVL30406.1"/>
    <property type="molecule type" value="Genomic_DNA"/>
</dbReference>
<evidence type="ECO:0000313" key="3">
    <source>
        <dbReference type="Proteomes" id="UP000676194"/>
    </source>
</evidence>
<keyword evidence="3" id="KW-1185">Reference proteome</keyword>
<organism evidence="2 3">
    <name type="scientific">Telmatocola sphagniphila</name>
    <dbReference type="NCBI Taxonomy" id="1123043"/>
    <lineage>
        <taxon>Bacteria</taxon>
        <taxon>Pseudomonadati</taxon>
        <taxon>Planctomycetota</taxon>
        <taxon>Planctomycetia</taxon>
        <taxon>Gemmatales</taxon>
        <taxon>Gemmataceae</taxon>
    </lineage>
</organism>
<dbReference type="AlphaFoldDB" id="A0A8E6B2C2"/>
<feature type="transmembrane region" description="Helical" evidence="1">
    <location>
        <begin position="72"/>
        <end position="91"/>
    </location>
</feature>
<name>A0A8E6B2C2_9BACT</name>
<keyword evidence="1" id="KW-0472">Membrane</keyword>
<reference evidence="2" key="1">
    <citation type="submission" date="2021-05" db="EMBL/GenBank/DDBJ databases">
        <title>Complete genome sequence of the cellulolytic planctomycete Telmatocola sphagniphila SP2T and characterization of the first cellulase from planctomycetes.</title>
        <authorList>
            <person name="Rakitin A.L."/>
            <person name="Beletsky A.V."/>
            <person name="Naumoff D.G."/>
            <person name="Kulichevskaya I.S."/>
            <person name="Mardanov A.V."/>
            <person name="Ravin N.V."/>
            <person name="Dedysh S.N."/>
        </authorList>
    </citation>
    <scope>NUCLEOTIDE SEQUENCE</scope>
    <source>
        <strain evidence="2">SP2T</strain>
    </source>
</reference>
<accession>A0A8E6B2C2</accession>
<proteinExistence type="predicted"/>
<dbReference type="RefSeq" id="WP_213494277.1">
    <property type="nucleotide sequence ID" value="NZ_CP074694.1"/>
</dbReference>
<keyword evidence="1" id="KW-0812">Transmembrane</keyword>
<feature type="transmembrane region" description="Helical" evidence="1">
    <location>
        <begin position="231"/>
        <end position="249"/>
    </location>
</feature>
<protein>
    <submittedName>
        <fullName evidence="2">Uncharacterized protein</fullName>
    </submittedName>
</protein>
<sequence length="486" mass="54491">MSQTYDLAQLDEVTTGYLRKARDTRATGLPGAILEGSNGNPLWIFLLGLMVLIITLILTFPSSEDPHKTAMLQTAGFLLGGWTTLYAFRVWRAQGRNQNLGRFWYADPHYLWMCSGWKVTILAQGSIKLAKTQSISDQSKLSKVVVQTLAGNYTFVASDSLMASYFVDFLNVLHELKVRYPDAANMSPAQLGHNAQIIAGQGRYPEFLDRGSGGLLNSLPHPQVGNSSSSGIVPLLIILAVGCLCYFGLPKINEPLRDESTYAHALSQKDHDLHPLRNYLADERNKLHREDAEKALSEAFDKQIAAIQQKEGVDPLRADAFCKILDKIRSDRKLGLYIYLNEIKNDQLKGEDFQEINVGDRKDRAVKRVSRKVLSVLQPGLVRFLALTSEEDRANLVITWKLLNPRPNNVYDIQWSYTLKAPQSSSESQSPVEPEKPFFTKTQIFQNKSVAGVENLLNLILDDLLHKTFGSVIEIMDLPNLEEDNN</sequence>
<evidence type="ECO:0000256" key="1">
    <source>
        <dbReference type="SAM" id="Phobius"/>
    </source>
</evidence>
<keyword evidence="1" id="KW-1133">Transmembrane helix</keyword>
<gene>
    <name evidence="2" type="ORF">KIH39_16280</name>
</gene>